<accession>N6T5R9</accession>
<dbReference type="OMA" id="FNPMNNG"/>
<gene>
    <name evidence="6" type="ORF">YQE_07882</name>
</gene>
<dbReference type="InterPro" id="IPR023584">
    <property type="entry name" value="Ribosome_recyc_fac_dom"/>
</dbReference>
<evidence type="ECO:0000256" key="3">
    <source>
        <dbReference type="ARBA" id="ARBA00022917"/>
    </source>
</evidence>
<comment type="similarity">
    <text evidence="1">Belongs to the RRF family.</text>
</comment>
<dbReference type="InterPro" id="IPR002661">
    <property type="entry name" value="Ribosome_recyc_fac"/>
</dbReference>
<dbReference type="GO" id="GO:0006412">
    <property type="term" value="P:translation"/>
    <property type="evidence" value="ECO:0007669"/>
    <property type="project" value="UniProtKB-KW"/>
</dbReference>
<name>N6T5R9_DENPD</name>
<evidence type="ECO:0000256" key="1">
    <source>
        <dbReference type="ARBA" id="ARBA00005912"/>
    </source>
</evidence>
<dbReference type="GO" id="GO:0005739">
    <property type="term" value="C:mitochondrion"/>
    <property type="evidence" value="ECO:0007669"/>
    <property type="project" value="TreeGrafter"/>
</dbReference>
<reference evidence="6" key="1">
    <citation type="journal article" date="2013" name="Genome Biol.">
        <title>Draft genome of the mountain pine beetle, Dendroctonus ponderosae Hopkins, a major forest pest.</title>
        <authorList>
            <person name="Keeling C.I."/>
            <person name="Yuen M.M."/>
            <person name="Liao N.Y."/>
            <person name="Docking T.R."/>
            <person name="Chan S.K."/>
            <person name="Taylor G.A."/>
            <person name="Palmquist D.L."/>
            <person name="Jackman S.D."/>
            <person name="Nguyen A."/>
            <person name="Li M."/>
            <person name="Henderson H."/>
            <person name="Janes J.K."/>
            <person name="Zhao Y."/>
            <person name="Pandoh P."/>
            <person name="Moore R."/>
            <person name="Sperling F.A."/>
            <person name="Huber D.P."/>
            <person name="Birol I."/>
            <person name="Jones S.J."/>
            <person name="Bohlmann J."/>
        </authorList>
    </citation>
    <scope>NUCLEOTIDE SEQUENCE</scope>
</reference>
<feature type="domain" description="Ribosome recycling factor" evidence="5">
    <location>
        <begin position="139"/>
        <end position="299"/>
    </location>
</feature>
<dbReference type="SUPFAM" id="SSF55194">
    <property type="entry name" value="Ribosome recycling factor, RRF"/>
    <property type="match status" value="1"/>
</dbReference>
<feature type="non-terminal residue" evidence="6">
    <location>
        <position position="1"/>
    </location>
</feature>
<dbReference type="PANTHER" id="PTHR20982:SF3">
    <property type="entry name" value="MITOCHONDRIAL RIBOSOME RECYCLING FACTOR PSEUDO 1"/>
    <property type="match status" value="1"/>
</dbReference>
<dbReference type="HOGENOM" id="CLU_073981_4_0_1"/>
<dbReference type="Gene3D" id="1.10.132.20">
    <property type="entry name" value="Ribosome-recycling factor"/>
    <property type="match status" value="1"/>
</dbReference>
<dbReference type="Pfam" id="PF01765">
    <property type="entry name" value="RRF"/>
    <property type="match status" value="1"/>
</dbReference>
<proteinExistence type="inferred from homology"/>
<dbReference type="PANTHER" id="PTHR20982">
    <property type="entry name" value="RIBOSOME RECYCLING FACTOR"/>
    <property type="match status" value="1"/>
</dbReference>
<dbReference type="Gene3D" id="3.30.1360.40">
    <property type="match status" value="1"/>
</dbReference>
<keyword evidence="3" id="KW-0648">Protein biosynthesis</keyword>
<protein>
    <recommendedName>
        <fullName evidence="2">Ribosome-recycling factor, mitochondrial</fullName>
    </recommendedName>
    <alternativeName>
        <fullName evidence="4">Ribosome-releasing factor, mitochondrial</fullName>
    </alternativeName>
</protein>
<dbReference type="OrthoDB" id="407355at2759"/>
<evidence type="ECO:0000259" key="5">
    <source>
        <dbReference type="Pfam" id="PF01765"/>
    </source>
</evidence>
<sequence length="302" mass="33573">VNNFSHISLIVKKYYSIGACFGPLYCNLKAKASTMFASRTVLLSLGQNAQCLSLRNRIAEVLQRAMAPKRPLASLANSQFLLKRPATPNCSPIRCYAKGKDKKKEKGKTKVTVNENQLAEVINVGSLRSLMEKALLQMEDDFVKHLSLRSTTGAIESVPVNLDGNEHTMQELAQIVRKNPKTIVMNFATFPQAIPAALKALSKSGMNLNPQQDGTTLFIPVPKVTKEHREQLAKNAKQLFVKCKDSVRDVQLKFIKQLKKQDRISEDLARSVEQQIIAIADQFIANAEATLNKKQAELLGEK</sequence>
<dbReference type="InterPro" id="IPR036191">
    <property type="entry name" value="RRF_sf"/>
</dbReference>
<evidence type="ECO:0000256" key="4">
    <source>
        <dbReference type="ARBA" id="ARBA00033107"/>
    </source>
</evidence>
<organism evidence="6">
    <name type="scientific">Dendroctonus ponderosae</name>
    <name type="common">Mountain pine beetle</name>
    <dbReference type="NCBI Taxonomy" id="77166"/>
    <lineage>
        <taxon>Eukaryota</taxon>
        <taxon>Metazoa</taxon>
        <taxon>Ecdysozoa</taxon>
        <taxon>Arthropoda</taxon>
        <taxon>Hexapoda</taxon>
        <taxon>Insecta</taxon>
        <taxon>Pterygota</taxon>
        <taxon>Neoptera</taxon>
        <taxon>Endopterygota</taxon>
        <taxon>Coleoptera</taxon>
        <taxon>Polyphaga</taxon>
        <taxon>Cucujiformia</taxon>
        <taxon>Curculionidae</taxon>
        <taxon>Scolytinae</taxon>
        <taxon>Dendroctonus</taxon>
    </lineage>
</organism>
<evidence type="ECO:0000313" key="6">
    <source>
        <dbReference type="EMBL" id="ENN75539.1"/>
    </source>
</evidence>
<dbReference type="FunFam" id="3.30.1360.40:FF:000001">
    <property type="entry name" value="Ribosome-recycling factor"/>
    <property type="match status" value="1"/>
</dbReference>
<evidence type="ECO:0000256" key="2">
    <source>
        <dbReference type="ARBA" id="ARBA00020581"/>
    </source>
</evidence>
<dbReference type="AlphaFoldDB" id="N6T5R9"/>
<dbReference type="EMBL" id="KB741011">
    <property type="protein sequence ID" value="ENN75539.1"/>
    <property type="molecule type" value="Genomic_DNA"/>
</dbReference>
<dbReference type="GO" id="GO:0043023">
    <property type="term" value="F:ribosomal large subunit binding"/>
    <property type="evidence" value="ECO:0007669"/>
    <property type="project" value="TreeGrafter"/>
</dbReference>